<protein>
    <submittedName>
        <fullName evidence="2">Uncharacterized protein</fullName>
    </submittedName>
</protein>
<name>A0A0B7BVN6_9EUPU</name>
<dbReference type="EMBL" id="HACG01050414">
    <property type="protein sequence ID" value="CEK97279.1"/>
    <property type="molecule type" value="Transcribed_RNA"/>
</dbReference>
<evidence type="ECO:0000313" key="2">
    <source>
        <dbReference type="EMBL" id="CEK97279.1"/>
    </source>
</evidence>
<sequence>VSKKVTTMLTNTEDAAASAIHTTQDKLRDARQAFFSGKPIEQTWPTPSESTTITETTTVTETPVKTEEPPKESTPVPEEAQANDPPTPTPTP</sequence>
<feature type="non-terminal residue" evidence="2">
    <location>
        <position position="1"/>
    </location>
</feature>
<proteinExistence type="predicted"/>
<organism evidence="2">
    <name type="scientific">Arion vulgaris</name>
    <dbReference type="NCBI Taxonomy" id="1028688"/>
    <lineage>
        <taxon>Eukaryota</taxon>
        <taxon>Metazoa</taxon>
        <taxon>Spiralia</taxon>
        <taxon>Lophotrochozoa</taxon>
        <taxon>Mollusca</taxon>
        <taxon>Gastropoda</taxon>
        <taxon>Heterobranchia</taxon>
        <taxon>Euthyneura</taxon>
        <taxon>Panpulmonata</taxon>
        <taxon>Eupulmonata</taxon>
        <taxon>Stylommatophora</taxon>
        <taxon>Helicina</taxon>
        <taxon>Arionoidea</taxon>
        <taxon>Arionidae</taxon>
        <taxon>Arion</taxon>
    </lineage>
</organism>
<gene>
    <name evidence="2" type="primary">ORF215299</name>
</gene>
<feature type="compositionally biased region" description="Low complexity" evidence="1">
    <location>
        <begin position="45"/>
        <end position="63"/>
    </location>
</feature>
<reference evidence="2" key="1">
    <citation type="submission" date="2014-12" db="EMBL/GenBank/DDBJ databases">
        <title>Insight into the proteome of Arion vulgaris.</title>
        <authorList>
            <person name="Aradska J."/>
            <person name="Bulat T."/>
            <person name="Smidak R."/>
            <person name="Sarate P."/>
            <person name="Gangsoo J."/>
            <person name="Sialana F."/>
            <person name="Bilban M."/>
            <person name="Lubec G."/>
        </authorList>
    </citation>
    <scope>NUCLEOTIDE SEQUENCE</scope>
    <source>
        <tissue evidence="2">Skin</tissue>
    </source>
</reference>
<dbReference type="AlphaFoldDB" id="A0A0B7BVN6"/>
<feature type="non-terminal residue" evidence="2">
    <location>
        <position position="92"/>
    </location>
</feature>
<feature type="region of interest" description="Disordered" evidence="1">
    <location>
        <begin position="40"/>
        <end position="92"/>
    </location>
</feature>
<evidence type="ECO:0000256" key="1">
    <source>
        <dbReference type="SAM" id="MobiDB-lite"/>
    </source>
</evidence>
<accession>A0A0B7BVN6</accession>